<evidence type="ECO:0000313" key="1">
    <source>
        <dbReference type="EMBL" id="OOW67196.1"/>
    </source>
</evidence>
<dbReference type="RefSeq" id="WP_212668017.1">
    <property type="nucleotide sequence ID" value="NZ_LOJW01000044.1"/>
</dbReference>
<organism evidence="1 2">
    <name type="scientific">Xanthomonas axonopodis pv. melhusii</name>
    <dbReference type="NCBI Taxonomy" id="487834"/>
    <lineage>
        <taxon>Bacteria</taxon>
        <taxon>Pseudomonadati</taxon>
        <taxon>Pseudomonadota</taxon>
        <taxon>Gammaproteobacteria</taxon>
        <taxon>Lysobacterales</taxon>
        <taxon>Lysobacteraceae</taxon>
        <taxon>Xanthomonas</taxon>
    </lineage>
</organism>
<proteinExistence type="predicted"/>
<dbReference type="AlphaFoldDB" id="A0A1T1NVD1"/>
<protein>
    <submittedName>
        <fullName evidence="1">Uncharacterized protein</fullName>
    </submittedName>
</protein>
<dbReference type="PANTHER" id="PTHR32387">
    <property type="entry name" value="WU:FJ29H11"/>
    <property type="match status" value="1"/>
</dbReference>
<name>A0A1T1NVD1_9XANT</name>
<dbReference type="PANTHER" id="PTHR32387:SF0">
    <property type="entry name" value="PROTEIN NO VEIN"/>
    <property type="match status" value="1"/>
</dbReference>
<accession>A0A1T1NVD1</accession>
<sequence length="371" mass="42008">MPEIHSGDEDFVIEDYLFPKQAERKRRDADETHILLPLKADAAKFKARIGAGLKALGASSLLFLRHIREISWRIEGGASGLYLRDDTEVLGDNVSRIKLIGQATGQAEIDQDWLVFHRDVGKGRVELAFSVITDKDDKSKWGVQPLPASPLVVFFPTAYQTNLGFYPQGPFQSTPSRDNIRNDEPWNHQLITEAASLLVEAMTWLRDSNRLDVNALRCLPLDRAKFPDGRLFTPMFEATLEAFKAQPFLPNNDGGYSLAKQSKLGRTTELRELFDSEQLSTLYAVEHTHWLTGDITQDRVNDIRLYVTKELDIKEVHPRDIFSMLTKPFLEAQSDEWIAGVYEFLKDQGGNQAVVGEHAPRALGERHTCHH</sequence>
<reference evidence="1 2" key="1">
    <citation type="submission" date="2015-12" db="EMBL/GenBank/DDBJ databases">
        <authorList>
            <person name="Shamseldin A."/>
            <person name="Moawad H."/>
            <person name="Abd El-Rahim W.M."/>
            <person name="Sadowsky M.J."/>
        </authorList>
    </citation>
    <scope>NUCLEOTIDE SEQUENCE [LARGE SCALE GENOMIC DNA]</scope>
    <source>
        <strain evidence="1 2">LMG9050</strain>
    </source>
</reference>
<comment type="caution">
    <text evidence="1">The sequence shown here is derived from an EMBL/GenBank/DDBJ whole genome shotgun (WGS) entry which is preliminary data.</text>
</comment>
<gene>
    <name evidence="1" type="ORF">Xmlh_18070</name>
</gene>
<dbReference type="EMBL" id="LOJW01000044">
    <property type="protein sequence ID" value="OOW67196.1"/>
    <property type="molecule type" value="Genomic_DNA"/>
</dbReference>
<dbReference type="Proteomes" id="UP000190559">
    <property type="component" value="Unassembled WGS sequence"/>
</dbReference>
<evidence type="ECO:0000313" key="2">
    <source>
        <dbReference type="Proteomes" id="UP000190559"/>
    </source>
</evidence>
<dbReference type="InterPro" id="IPR052957">
    <property type="entry name" value="Auxin_embryo_med"/>
</dbReference>